<dbReference type="GeneID" id="90995509"/>
<sequence length="116" mass="13248">MKKMLAVLLFLAYLFVMVTGYSKKPTQEDLKWDKRPMVMIDDSIYMDTNTEIFVDTDNVDIIGTIISSVDGSELPAKNAQSNFGCEGSEYAYYENNVIVKINGKWILFEQETIVEN</sequence>
<protein>
    <submittedName>
        <fullName evidence="1">Uncharacterized protein</fullName>
    </submittedName>
</protein>
<gene>
    <name evidence="1" type="ORF">SAMN02745784_02753</name>
</gene>
<name>A0A1M4YQT3_9FIRM</name>
<evidence type="ECO:0000313" key="1">
    <source>
        <dbReference type="EMBL" id="SHF08209.1"/>
    </source>
</evidence>
<proteinExistence type="predicted"/>
<keyword evidence="2" id="KW-1185">Reference proteome</keyword>
<accession>A0A1M4YQT3</accession>
<dbReference type="Proteomes" id="UP000184114">
    <property type="component" value="Unassembled WGS sequence"/>
</dbReference>
<evidence type="ECO:0000313" key="2">
    <source>
        <dbReference type="Proteomes" id="UP000184114"/>
    </source>
</evidence>
<dbReference type="RefSeq" id="WP_072977285.1">
    <property type="nucleotide sequence ID" value="NZ_FQTY01000018.1"/>
</dbReference>
<reference evidence="2" key="1">
    <citation type="submission" date="2016-11" db="EMBL/GenBank/DDBJ databases">
        <authorList>
            <person name="Varghese N."/>
            <person name="Submissions S."/>
        </authorList>
    </citation>
    <scope>NUCLEOTIDE SEQUENCE [LARGE SCALE GENOMIC DNA]</scope>
    <source>
        <strain evidence="2">DSM 18095</strain>
    </source>
</reference>
<dbReference type="AlphaFoldDB" id="A0A1M4YQT3"/>
<organism evidence="1 2">
    <name type="scientific">Tissierella praeacuta DSM 18095</name>
    <dbReference type="NCBI Taxonomy" id="1123404"/>
    <lineage>
        <taxon>Bacteria</taxon>
        <taxon>Bacillati</taxon>
        <taxon>Bacillota</taxon>
        <taxon>Tissierellia</taxon>
        <taxon>Tissierellales</taxon>
        <taxon>Tissierellaceae</taxon>
        <taxon>Tissierella</taxon>
    </lineage>
</organism>
<dbReference type="EMBL" id="FQTY01000018">
    <property type="protein sequence ID" value="SHF08209.1"/>
    <property type="molecule type" value="Genomic_DNA"/>
</dbReference>